<proteinExistence type="predicted"/>
<dbReference type="RefSeq" id="WP_186958577.1">
    <property type="nucleotide sequence ID" value="NZ_JACOOI010000004.1"/>
</dbReference>
<protein>
    <submittedName>
        <fullName evidence="1">Uncharacterized protein</fullName>
    </submittedName>
</protein>
<evidence type="ECO:0000313" key="1">
    <source>
        <dbReference type="EMBL" id="MBC5642307.1"/>
    </source>
</evidence>
<gene>
    <name evidence="1" type="ORF">H8S77_05345</name>
</gene>
<evidence type="ECO:0000313" key="2">
    <source>
        <dbReference type="Proteomes" id="UP000644010"/>
    </source>
</evidence>
<comment type="caution">
    <text evidence="1">The sequence shown here is derived from an EMBL/GenBank/DDBJ whole genome shotgun (WGS) entry which is preliminary data.</text>
</comment>
<dbReference type="Proteomes" id="UP000644010">
    <property type="component" value="Unassembled WGS sequence"/>
</dbReference>
<accession>A0ABR7DXU1</accession>
<name>A0ABR7DXU1_9BACT</name>
<reference evidence="1 2" key="1">
    <citation type="submission" date="2020-08" db="EMBL/GenBank/DDBJ databases">
        <title>Genome public.</title>
        <authorList>
            <person name="Liu C."/>
            <person name="Sun Q."/>
        </authorList>
    </citation>
    <scope>NUCLEOTIDE SEQUENCE [LARGE SCALE GENOMIC DNA]</scope>
    <source>
        <strain evidence="1 2">BX2</strain>
    </source>
</reference>
<organism evidence="1 2">
    <name type="scientific">Parabacteroides segnis</name>
    <dbReference type="NCBI Taxonomy" id="2763058"/>
    <lineage>
        <taxon>Bacteria</taxon>
        <taxon>Pseudomonadati</taxon>
        <taxon>Bacteroidota</taxon>
        <taxon>Bacteroidia</taxon>
        <taxon>Bacteroidales</taxon>
        <taxon>Tannerellaceae</taxon>
        <taxon>Parabacteroides</taxon>
    </lineage>
</organism>
<keyword evidence="2" id="KW-1185">Reference proteome</keyword>
<sequence length="120" mass="13991">MSKTDLEEILMKEAENTGDIHLYFQPESCEWFAYGRSADNLQILVPEIEKTRIDEQFPEVEMHLPRVSINFEQTERYNLAAHCQLIGDNYAQLGMEKNDPKQEVNNDFFGLSGKSHAHEW</sequence>
<dbReference type="EMBL" id="JACOOI010000004">
    <property type="protein sequence ID" value="MBC5642307.1"/>
    <property type="molecule type" value="Genomic_DNA"/>
</dbReference>